<organism evidence="2 3">
    <name type="scientific">Vespula squamosa</name>
    <name type="common">Southern yellow jacket</name>
    <name type="synonym">Wasp</name>
    <dbReference type="NCBI Taxonomy" id="30214"/>
    <lineage>
        <taxon>Eukaryota</taxon>
        <taxon>Metazoa</taxon>
        <taxon>Ecdysozoa</taxon>
        <taxon>Arthropoda</taxon>
        <taxon>Hexapoda</taxon>
        <taxon>Insecta</taxon>
        <taxon>Pterygota</taxon>
        <taxon>Neoptera</taxon>
        <taxon>Endopterygota</taxon>
        <taxon>Hymenoptera</taxon>
        <taxon>Apocrita</taxon>
        <taxon>Aculeata</taxon>
        <taxon>Vespoidea</taxon>
        <taxon>Vespidae</taxon>
        <taxon>Vespinae</taxon>
        <taxon>Vespula</taxon>
    </lineage>
</organism>
<name>A0ABD1ZUS5_VESSQ</name>
<accession>A0ABD1ZUS5</accession>
<evidence type="ECO:0000313" key="2">
    <source>
        <dbReference type="EMBL" id="KAL2712110.1"/>
    </source>
</evidence>
<protein>
    <submittedName>
        <fullName evidence="2">Uncharacterized protein</fullName>
    </submittedName>
</protein>
<dbReference type="EMBL" id="JAUDFV010000167">
    <property type="protein sequence ID" value="KAL2712110.1"/>
    <property type="molecule type" value="Genomic_DNA"/>
</dbReference>
<keyword evidence="3" id="KW-1185">Reference proteome</keyword>
<proteinExistence type="predicted"/>
<evidence type="ECO:0000256" key="1">
    <source>
        <dbReference type="SAM" id="MobiDB-lite"/>
    </source>
</evidence>
<dbReference type="AlphaFoldDB" id="A0ABD1ZUS5"/>
<gene>
    <name evidence="2" type="ORF">V1478_018345</name>
</gene>
<evidence type="ECO:0000313" key="3">
    <source>
        <dbReference type="Proteomes" id="UP001607302"/>
    </source>
</evidence>
<feature type="region of interest" description="Disordered" evidence="1">
    <location>
        <begin position="1"/>
        <end position="20"/>
    </location>
</feature>
<reference evidence="2 3" key="1">
    <citation type="journal article" date="2024" name="Ann. Entomol. Soc. Am.">
        <title>Genomic analyses of the southern and eastern yellowjacket wasps (Hymenoptera: Vespidae) reveal evolutionary signatures of social life.</title>
        <authorList>
            <person name="Catto M.A."/>
            <person name="Caine P.B."/>
            <person name="Orr S.E."/>
            <person name="Hunt B.G."/>
            <person name="Goodisman M.A.D."/>
        </authorList>
    </citation>
    <scope>NUCLEOTIDE SEQUENCE [LARGE SCALE GENOMIC DNA]</scope>
    <source>
        <strain evidence="2">233</strain>
        <tissue evidence="2">Head and thorax</tissue>
    </source>
</reference>
<sequence>MRANDQRSFEENPSETHRLARNEKMKKISWLVSYDRSSSFFRSNLETTISSSRLSLVEQRNKNLGVSDKRKERKRLAKEIFLREFQLKRRI</sequence>
<dbReference type="Proteomes" id="UP001607302">
    <property type="component" value="Unassembled WGS sequence"/>
</dbReference>
<comment type="caution">
    <text evidence="2">The sequence shown here is derived from an EMBL/GenBank/DDBJ whole genome shotgun (WGS) entry which is preliminary data.</text>
</comment>